<evidence type="ECO:0000256" key="1">
    <source>
        <dbReference type="SAM" id="Coils"/>
    </source>
</evidence>
<feature type="coiled-coil region" evidence="1">
    <location>
        <begin position="106"/>
        <end position="133"/>
    </location>
</feature>
<dbReference type="Proteomes" id="UP000492821">
    <property type="component" value="Unassembled WGS sequence"/>
</dbReference>
<protein>
    <submittedName>
        <fullName evidence="5">ANIS5_cation-bd domain-containing protein</fullName>
    </submittedName>
</protein>
<dbReference type="InterPro" id="IPR003677">
    <property type="entry name" value="ANIS5_cation-bd"/>
</dbReference>
<evidence type="ECO:0000259" key="3">
    <source>
        <dbReference type="Pfam" id="PF02520"/>
    </source>
</evidence>
<accession>A0A7E4VX20</accession>
<dbReference type="Pfam" id="PF02520">
    <property type="entry name" value="ANIS5_cation-bd"/>
    <property type="match status" value="1"/>
</dbReference>
<keyword evidence="1" id="KW-0175">Coiled coil</keyword>
<proteinExistence type="predicted"/>
<reference evidence="4" key="1">
    <citation type="journal article" date="2013" name="Genetics">
        <title>The draft genome and transcriptome of Panagrellus redivivus are shaped by the harsh demands of a free-living lifestyle.</title>
        <authorList>
            <person name="Srinivasan J."/>
            <person name="Dillman A.R."/>
            <person name="Macchietto M.G."/>
            <person name="Heikkinen L."/>
            <person name="Lakso M."/>
            <person name="Fracchia K.M."/>
            <person name="Antoshechkin I."/>
            <person name="Mortazavi A."/>
            <person name="Wong G."/>
            <person name="Sternberg P.W."/>
        </authorList>
    </citation>
    <scope>NUCLEOTIDE SEQUENCE [LARGE SCALE GENOMIC DNA]</scope>
    <source>
        <strain evidence="4">MT8872</strain>
    </source>
</reference>
<evidence type="ECO:0000256" key="2">
    <source>
        <dbReference type="SAM" id="SignalP"/>
    </source>
</evidence>
<feature type="domain" description="SXP/RAL-2 family protein Ani s 5-like cation-binding" evidence="3">
    <location>
        <begin position="57"/>
        <end position="152"/>
    </location>
</feature>
<feature type="chain" id="PRO_5028908720" evidence="2">
    <location>
        <begin position="22"/>
        <end position="207"/>
    </location>
</feature>
<dbReference type="WBParaSite" id="Pan_g4247.t1">
    <property type="protein sequence ID" value="Pan_g4247.t1"/>
    <property type="gene ID" value="Pan_g4247"/>
</dbReference>
<reference evidence="5" key="2">
    <citation type="submission" date="2020-10" db="UniProtKB">
        <authorList>
            <consortium name="WormBaseParasite"/>
        </authorList>
    </citation>
    <scope>IDENTIFICATION</scope>
</reference>
<keyword evidence="4" id="KW-1185">Reference proteome</keyword>
<evidence type="ECO:0000313" key="4">
    <source>
        <dbReference type="Proteomes" id="UP000492821"/>
    </source>
</evidence>
<sequence length="207" mass="22793">MAVNGLKFVAFLVFGLSVASSWPSYPDVIQGKGKAFENVTFPLPTFLDNVSFIEEIKFDLIALNPNLTTDEKDSQLEAWARNQSAAVYDAYTEYHANLTESINEIIEIFNNRIANQSKEVQDLYENIKDIRLNTNITAIQQCEEIQEAVKNSSAITFTKLRIAVPIITGDCSVGGYRGVIGSIGSGVSSVTKSIGSFFGNLANKFKF</sequence>
<dbReference type="AlphaFoldDB" id="A0A7E4VX20"/>
<evidence type="ECO:0000313" key="5">
    <source>
        <dbReference type="WBParaSite" id="Pan_g4247.t1"/>
    </source>
</evidence>
<feature type="signal peptide" evidence="2">
    <location>
        <begin position="1"/>
        <end position="21"/>
    </location>
</feature>
<keyword evidence="2" id="KW-0732">Signal</keyword>
<organism evidence="4 5">
    <name type="scientific">Panagrellus redivivus</name>
    <name type="common">Microworm</name>
    <dbReference type="NCBI Taxonomy" id="6233"/>
    <lineage>
        <taxon>Eukaryota</taxon>
        <taxon>Metazoa</taxon>
        <taxon>Ecdysozoa</taxon>
        <taxon>Nematoda</taxon>
        <taxon>Chromadorea</taxon>
        <taxon>Rhabditida</taxon>
        <taxon>Tylenchina</taxon>
        <taxon>Panagrolaimomorpha</taxon>
        <taxon>Panagrolaimoidea</taxon>
        <taxon>Panagrolaimidae</taxon>
        <taxon>Panagrellus</taxon>
    </lineage>
</organism>
<name>A0A7E4VX20_PANRE</name>